<dbReference type="RefSeq" id="XP_045562926.1">
    <property type="nucleotide sequence ID" value="XM_045706970.1"/>
</dbReference>
<protein>
    <submittedName>
        <fullName evidence="5 6">SET-binding protein-like</fullName>
    </submittedName>
</protein>
<evidence type="ECO:0000256" key="3">
    <source>
        <dbReference type="SAM" id="MobiDB-lite"/>
    </source>
</evidence>
<evidence type="ECO:0000313" key="5">
    <source>
        <dbReference type="RefSeq" id="XP_045562925.1"/>
    </source>
</evidence>
<dbReference type="Proteomes" id="UP001652741">
    <property type="component" value="Chromosome ssa24"/>
</dbReference>
<proteinExistence type="predicted"/>
<gene>
    <name evidence="5 6" type="primary">LOC123730406</name>
</gene>
<feature type="compositionally biased region" description="Basic and acidic residues" evidence="3">
    <location>
        <begin position="125"/>
        <end position="147"/>
    </location>
</feature>
<evidence type="ECO:0000313" key="4">
    <source>
        <dbReference type="Proteomes" id="UP001652741"/>
    </source>
</evidence>
<feature type="compositionally biased region" description="Basic and acidic residues" evidence="3">
    <location>
        <begin position="323"/>
        <end position="365"/>
    </location>
</feature>
<evidence type="ECO:0000256" key="2">
    <source>
        <dbReference type="ARBA" id="ARBA00023242"/>
    </source>
</evidence>
<feature type="compositionally biased region" description="Basic and acidic residues" evidence="3">
    <location>
        <begin position="518"/>
        <end position="527"/>
    </location>
</feature>
<accession>A0ABM3DVT7</accession>
<feature type="compositionally biased region" description="Low complexity" evidence="3">
    <location>
        <begin position="169"/>
        <end position="217"/>
    </location>
</feature>
<keyword evidence="2" id="KW-0539">Nucleus</keyword>
<keyword evidence="4" id="KW-1185">Reference proteome</keyword>
<feature type="compositionally biased region" description="Low complexity" evidence="3">
    <location>
        <begin position="547"/>
        <end position="570"/>
    </location>
</feature>
<evidence type="ECO:0000313" key="6">
    <source>
        <dbReference type="RefSeq" id="XP_045562926.1"/>
    </source>
</evidence>
<sequence>MEPRDLVGSARPKEAELGGGRADPEEEEQERAGLGPVSRGDEVIGDVMGERWGSQGEGEGLEEQEFSIKEASFQEGSLKLKIQTTKRIKKPPKSLENYICPPEIRMTIRPPSGEGRGGRLGGRAAQDKGPPRKRTYERPFKAAEPREGGLLQLLGDVTPPKHQPKPSILHTTPLPPHTLTYQPQQQHTQPQRFTHQHTHNPAWATPPSASPANPAHAEPSREPAGANRSPLSDLAPSFLKPPMKRVPGSPSPLSYSPSPHRHLSPDPVLPVVTDASILNLTSLSRGRGLQEVSEQLFGNIKRKYGRKDPQRTQGNTHNAELPWGRRAEKDAESPIVPDERQKYRREETPELEREEKERESTGRTGEEEEREMPTLGAPVLMEEGKGRKRRRRRSLQESLTQEDQSEQLQGTDITERNESGPPEPKVSHKMKGHKMESYRSESRSGRGGEGSQPEADGDRGENGERADRAERGEKGARGDKGEKAEKGERGERGMSGADMESAMIQSWVRKNPVGRPRSSTEPHKHPDPNPSPRLPSPNLNHIHSPRSTLNPNPILPNLSPSLNPNPNTSPKLIPYPRPPQDQGPVVLPQVPKPPPA</sequence>
<feature type="region of interest" description="Disordered" evidence="3">
    <location>
        <begin position="299"/>
        <end position="596"/>
    </location>
</feature>
<evidence type="ECO:0000256" key="1">
    <source>
        <dbReference type="ARBA" id="ARBA00004123"/>
    </source>
</evidence>
<reference evidence="5 6" key="1">
    <citation type="submission" date="2025-05" db="UniProtKB">
        <authorList>
            <consortium name="RefSeq"/>
        </authorList>
    </citation>
    <scope>IDENTIFICATION</scope>
</reference>
<dbReference type="RefSeq" id="XP_045562925.1">
    <property type="nucleotide sequence ID" value="XM_045706969.1"/>
</dbReference>
<feature type="region of interest" description="Disordered" evidence="3">
    <location>
        <begin position="102"/>
        <end position="268"/>
    </location>
</feature>
<comment type="subcellular location">
    <subcellularLocation>
        <location evidence="1">Nucleus</location>
    </subcellularLocation>
</comment>
<feature type="compositionally biased region" description="Basic and acidic residues" evidence="3">
    <location>
        <begin position="456"/>
        <end position="492"/>
    </location>
</feature>
<organism evidence="4 5">
    <name type="scientific">Salmo salar</name>
    <name type="common">Atlantic salmon</name>
    <dbReference type="NCBI Taxonomy" id="8030"/>
    <lineage>
        <taxon>Eukaryota</taxon>
        <taxon>Metazoa</taxon>
        <taxon>Chordata</taxon>
        <taxon>Craniata</taxon>
        <taxon>Vertebrata</taxon>
        <taxon>Euteleostomi</taxon>
        <taxon>Actinopterygii</taxon>
        <taxon>Neopterygii</taxon>
        <taxon>Teleostei</taxon>
        <taxon>Protacanthopterygii</taxon>
        <taxon>Salmoniformes</taxon>
        <taxon>Salmonidae</taxon>
        <taxon>Salmoninae</taxon>
        <taxon>Salmo</taxon>
    </lineage>
</organism>
<dbReference type="GeneID" id="123730406"/>
<name>A0ABM3DVT7_SALSA</name>
<feature type="compositionally biased region" description="Basic and acidic residues" evidence="3">
    <location>
        <begin position="433"/>
        <end position="446"/>
    </location>
</feature>
<dbReference type="PANTHER" id="PTHR46147:SF2">
    <property type="entry name" value="SET-BINDING PROTEIN"/>
    <property type="match status" value="1"/>
</dbReference>
<feature type="region of interest" description="Disordered" evidence="3">
    <location>
        <begin position="1"/>
        <end position="44"/>
    </location>
</feature>
<feature type="compositionally biased region" description="Basic and acidic residues" evidence="3">
    <location>
        <begin position="1"/>
        <end position="16"/>
    </location>
</feature>
<dbReference type="PANTHER" id="PTHR46147">
    <property type="entry name" value="HISTONE-LYSINE N-METHYLTRANSFERASE ASH1"/>
    <property type="match status" value="1"/>
</dbReference>
<feature type="compositionally biased region" description="Low complexity" evidence="3">
    <location>
        <begin position="247"/>
        <end position="258"/>
    </location>
</feature>
<feature type="compositionally biased region" description="Polar residues" evidence="3">
    <location>
        <begin position="396"/>
        <end position="412"/>
    </location>
</feature>